<protein>
    <recommendedName>
        <fullName evidence="2">receptor protein-tyrosine kinase</fullName>
        <ecNumber evidence="2">2.7.10.1</ecNumber>
    </recommendedName>
</protein>
<dbReference type="PROSITE" id="PS50835">
    <property type="entry name" value="IG_LIKE"/>
    <property type="match status" value="1"/>
</dbReference>
<keyword evidence="16" id="KW-1015">Disulfide bond</keyword>
<feature type="domain" description="FZ" evidence="28">
    <location>
        <begin position="265"/>
        <end position="409"/>
    </location>
</feature>
<feature type="binding site" evidence="23">
    <location>
        <position position="783"/>
    </location>
    <ligand>
        <name>Mg(2+)</name>
        <dbReference type="ChEBI" id="CHEBI:18420"/>
    </ligand>
</feature>
<dbReference type="InterPro" id="IPR003599">
    <property type="entry name" value="Ig_sub"/>
</dbReference>
<name>A0A834RD30_SARSC</name>
<dbReference type="GO" id="GO:0017147">
    <property type="term" value="F:Wnt-protein binding"/>
    <property type="evidence" value="ECO:0007669"/>
    <property type="project" value="TreeGrafter"/>
</dbReference>
<evidence type="ECO:0000256" key="26">
    <source>
        <dbReference type="SAM" id="Phobius"/>
    </source>
</evidence>
<dbReference type="PANTHER" id="PTHR24416">
    <property type="entry name" value="TYROSINE-PROTEIN KINASE RECEPTOR"/>
    <property type="match status" value="1"/>
</dbReference>
<reference evidence="31" key="2">
    <citation type="submission" date="2020-01" db="EMBL/GenBank/DDBJ databases">
        <authorList>
            <person name="Korhonen P.K.K."/>
            <person name="Guangxu M.G."/>
            <person name="Wang T.W."/>
            <person name="Stroehlein A.J.S."/>
            <person name="Young N.D."/>
            <person name="Ang C.-S.A."/>
            <person name="Fernando D.W.F."/>
            <person name="Lu H.L."/>
            <person name="Taylor S.T."/>
            <person name="Ehtesham M.E.M."/>
            <person name="Najaraj S.H.N."/>
            <person name="Harsha G.H.G."/>
            <person name="Madugundu A.M."/>
            <person name="Renuse S.R."/>
            <person name="Holt D.H."/>
            <person name="Pandey A.P."/>
            <person name="Papenfuss A.P."/>
            <person name="Gasser R.B.G."/>
            <person name="Fischer K.F."/>
        </authorList>
    </citation>
    <scope>NUCLEOTIDE SEQUENCE</scope>
    <source>
        <strain evidence="31">SSS_KF_BRIS2020</strain>
    </source>
</reference>
<keyword evidence="18" id="KW-0325">Glycoprotein</keyword>
<evidence type="ECO:0000256" key="10">
    <source>
        <dbReference type="ARBA" id="ARBA00022741"/>
    </source>
</evidence>
<keyword evidence="3" id="KW-0217">Developmental protein</keyword>
<keyword evidence="23" id="KW-0479">Metal-binding</keyword>
<dbReference type="FunFam" id="1.10.510.10:FF:000554">
    <property type="entry name" value="Predicted protein"/>
    <property type="match status" value="1"/>
</dbReference>
<dbReference type="PANTHER" id="PTHR24416:SF317">
    <property type="entry name" value="MUSCLE, SKELETAL RECEPTOR TYROSINE-PROTEIN KINASE"/>
    <property type="match status" value="1"/>
</dbReference>
<evidence type="ECO:0000256" key="15">
    <source>
        <dbReference type="ARBA" id="ARBA00023137"/>
    </source>
</evidence>
<dbReference type="InterPro" id="IPR013806">
    <property type="entry name" value="Kringle-like"/>
</dbReference>
<evidence type="ECO:0000256" key="5">
    <source>
        <dbReference type="ARBA" id="ARBA00022553"/>
    </source>
</evidence>
<dbReference type="PRINTS" id="PR00018">
    <property type="entry name" value="KRINGLE"/>
</dbReference>
<evidence type="ECO:0000256" key="11">
    <source>
        <dbReference type="ARBA" id="ARBA00022777"/>
    </source>
</evidence>
<sequence>MIKTRTMSISNQRFCCFNHRNFPHSINICVIFVIVSLLWPYRNYIDGEELPTIVSGPKSMTAVAGQNVTFSCSTAPNNDSQLMINWQRNGQSIPLSRHRQTLVHIPENGSVSTLQLSNVNELDEGVYQCTARNELGLDVSRPARLLVQYGAKITGGQRFVYNVSVGTQVPIECNARGQPIPKIELLLGNKTLLDNESDHYANVFIQFNATETTNITCRASNFLSAINQTIEDVQIYEIYVQIVEDSEKQLESIELEEENDLSKQLPIGYCAPYIGQVCRGHIPKNSLVFYNVSDSEDFANNINEEIVNNLWKELIVSLQEPCRSAAEKLLCYYAFPQCSWSQRLPRGKPLCQEDCVAIRESFCNREWALLEDNRQRGVFFKSRGHFRLPHCESLPFNRNLTSPDECSHAELTVWPKEKATFDCYKGRGRFYQGRVNVTKNGIPCQRWDLQQPHAHNRPPSVFQEIWDSENYCRNAGGEEPLPWCYTNDPFIRWQHCDIPICDETNGGNDSIIAKDENISMNQTIFYVLMNLLRQPIGSWIRIDRSYSNNHPMTFSITVIFLISIIAIIMIILFLIIRQIHHRIKLYSSTMTPATEIFPTDLDLSKLPSNNTYHCTSAILNPKLESLEYPRNKIVYVRDIGSGAFGRVFLAKAPCLHKDEDFTWVAVKVLRQEATVDMQSDFEREAILMSEFDHPNIVKLLGVCALGKPMCLLVEYMAFGDLASFLRSLGPSNYIIRHPNEEAFVDLPKKMSPFELANIAKQISSGMAYLAGKNFVHRDLATRNCLVSNLLEVKISDFGLSQRMVSTNYYRADISNDALPIRWMPLEAILYGKFTTASDVWAFGVLLWEIFSYALQPYYGLTHEQVIFLLKEGETLKSPDDCPETIYSLMNRCWNREPSARPSFESLENSLKEFCQNYQSNKFDQLSSNTEQSISDLTTTTTAQI</sequence>
<feature type="binding site" evidence="22">
    <location>
        <begin position="640"/>
        <end position="647"/>
    </location>
    <ligand>
        <name>ATP</name>
        <dbReference type="ChEBI" id="CHEBI:30616"/>
    </ligand>
</feature>
<evidence type="ECO:0000256" key="9">
    <source>
        <dbReference type="ARBA" id="ARBA00022729"/>
    </source>
</evidence>
<dbReference type="PROSITE" id="PS00021">
    <property type="entry name" value="KRINGLE_1"/>
    <property type="match status" value="1"/>
</dbReference>
<keyword evidence="11 31" id="KW-0418">Kinase</keyword>
<dbReference type="GO" id="GO:0046872">
    <property type="term" value="F:metal ion binding"/>
    <property type="evidence" value="ECO:0007669"/>
    <property type="project" value="UniProtKB-KW"/>
</dbReference>
<dbReference type="EMBL" id="WVUK01000052">
    <property type="protein sequence ID" value="KAF7494770.1"/>
    <property type="molecule type" value="Genomic_DNA"/>
</dbReference>
<keyword evidence="19" id="KW-0393">Immunoglobulin domain</keyword>
<dbReference type="GO" id="GO:0005886">
    <property type="term" value="C:plasma membrane"/>
    <property type="evidence" value="ECO:0007669"/>
    <property type="project" value="UniProtKB-SubCell"/>
</dbReference>
<dbReference type="Gene3D" id="3.30.200.20">
    <property type="entry name" value="Phosphorylase Kinase, domain 1"/>
    <property type="match status" value="1"/>
</dbReference>
<evidence type="ECO:0000256" key="6">
    <source>
        <dbReference type="ARBA" id="ARBA00022572"/>
    </source>
</evidence>
<comment type="subcellular location">
    <subcellularLocation>
        <location evidence="1">Cell membrane</location>
        <topology evidence="1">Single-pass type I membrane protein</topology>
    </subcellularLocation>
</comment>
<dbReference type="PROSITE" id="PS00107">
    <property type="entry name" value="PROTEIN_KINASE_ATP"/>
    <property type="match status" value="1"/>
</dbReference>
<gene>
    <name evidence="31" type="primary">SSS_18g</name>
    <name evidence="31" type="ORF">SSS_18</name>
</gene>
<evidence type="ECO:0000256" key="17">
    <source>
        <dbReference type="ARBA" id="ARBA00023170"/>
    </source>
</evidence>
<evidence type="ECO:0000256" key="22">
    <source>
        <dbReference type="PIRSR" id="PIRSR000615-2"/>
    </source>
</evidence>
<keyword evidence="8 26" id="KW-0812">Transmembrane</keyword>
<dbReference type="OrthoDB" id="2431000at2759"/>
<dbReference type="Pfam" id="PF13927">
    <property type="entry name" value="Ig_3"/>
    <property type="match status" value="1"/>
</dbReference>
<dbReference type="EC" id="2.7.10.1" evidence="2"/>
<dbReference type="InterPro" id="IPR036790">
    <property type="entry name" value="Frizzled_dom_sf"/>
</dbReference>
<dbReference type="Pfam" id="PF00051">
    <property type="entry name" value="Kringle"/>
    <property type="match status" value="1"/>
</dbReference>
<evidence type="ECO:0000256" key="18">
    <source>
        <dbReference type="ARBA" id="ARBA00023180"/>
    </source>
</evidence>
<dbReference type="SMART" id="SM00130">
    <property type="entry name" value="KR"/>
    <property type="match status" value="1"/>
</dbReference>
<evidence type="ECO:0000259" key="29">
    <source>
        <dbReference type="PROSITE" id="PS50070"/>
    </source>
</evidence>
<feature type="binding site" evidence="22 25">
    <location>
        <position position="667"/>
    </location>
    <ligand>
        <name>ATP</name>
        <dbReference type="ChEBI" id="CHEBI:30616"/>
    </ligand>
</feature>
<dbReference type="PRINTS" id="PR00109">
    <property type="entry name" value="TYRKINASE"/>
</dbReference>
<dbReference type="Gene3D" id="2.40.20.10">
    <property type="entry name" value="Plasminogen Kringle 4"/>
    <property type="match status" value="1"/>
</dbReference>
<dbReference type="Gene3D" id="1.10.2000.10">
    <property type="entry name" value="Frizzled cysteine-rich domain"/>
    <property type="match status" value="1"/>
</dbReference>
<evidence type="ECO:0000256" key="19">
    <source>
        <dbReference type="ARBA" id="ARBA00023319"/>
    </source>
</evidence>
<evidence type="ECO:0000256" key="4">
    <source>
        <dbReference type="ARBA" id="ARBA00022475"/>
    </source>
</evidence>
<dbReference type="InterPro" id="IPR000719">
    <property type="entry name" value="Prot_kinase_dom"/>
</dbReference>
<dbReference type="InterPro" id="IPR003598">
    <property type="entry name" value="Ig_sub2"/>
</dbReference>
<dbReference type="Proteomes" id="UP000070412">
    <property type="component" value="Unassembled WGS sequence"/>
</dbReference>
<evidence type="ECO:0000256" key="1">
    <source>
        <dbReference type="ARBA" id="ARBA00004251"/>
    </source>
</evidence>
<feature type="transmembrane region" description="Helical" evidence="26">
    <location>
        <begin position="554"/>
        <end position="576"/>
    </location>
</feature>
<evidence type="ECO:0000313" key="33">
    <source>
        <dbReference type="Proteomes" id="UP000070412"/>
    </source>
</evidence>
<evidence type="ECO:0000256" key="21">
    <source>
        <dbReference type="PIRSR" id="PIRSR000615-1"/>
    </source>
</evidence>
<dbReference type="SMART" id="SM00409">
    <property type="entry name" value="IG"/>
    <property type="match status" value="1"/>
</dbReference>
<keyword evidence="15" id="KW-0829">Tyrosine-protein kinase</keyword>
<evidence type="ECO:0000259" key="30">
    <source>
        <dbReference type="PROSITE" id="PS50835"/>
    </source>
</evidence>
<keyword evidence="14 26" id="KW-0472">Membrane</keyword>
<dbReference type="Pfam" id="PF01392">
    <property type="entry name" value="Fz"/>
    <property type="match status" value="1"/>
</dbReference>
<dbReference type="FunFam" id="3.30.200.20:FF:000159">
    <property type="entry name" value="muscle, skeletal receptor tyrosine-protein kinase"/>
    <property type="match status" value="1"/>
</dbReference>
<evidence type="ECO:0000259" key="27">
    <source>
        <dbReference type="PROSITE" id="PS50011"/>
    </source>
</evidence>
<feature type="active site" description="Proton acceptor" evidence="21">
    <location>
        <position position="778"/>
    </location>
</feature>
<dbReference type="Gene3D" id="2.60.40.10">
    <property type="entry name" value="Immunoglobulins"/>
    <property type="match status" value="2"/>
</dbReference>
<dbReference type="GO" id="GO:0045202">
    <property type="term" value="C:synapse"/>
    <property type="evidence" value="ECO:0007669"/>
    <property type="project" value="UniProtKB-SubCell"/>
</dbReference>
<evidence type="ECO:0000256" key="7">
    <source>
        <dbReference type="ARBA" id="ARBA00022679"/>
    </source>
</evidence>
<evidence type="ECO:0000256" key="14">
    <source>
        <dbReference type="ARBA" id="ARBA00023136"/>
    </source>
</evidence>
<comment type="caution">
    <text evidence="24">Lacks conserved residue(s) required for the propagation of feature annotation.</text>
</comment>
<evidence type="ECO:0000313" key="31">
    <source>
        <dbReference type="EMBL" id="KAF7494770.1"/>
    </source>
</evidence>
<organism evidence="31">
    <name type="scientific">Sarcoptes scabiei</name>
    <name type="common">Itch mite</name>
    <name type="synonym">Acarus scabiei</name>
    <dbReference type="NCBI Taxonomy" id="52283"/>
    <lineage>
        <taxon>Eukaryota</taxon>
        <taxon>Metazoa</taxon>
        <taxon>Ecdysozoa</taxon>
        <taxon>Arthropoda</taxon>
        <taxon>Chelicerata</taxon>
        <taxon>Arachnida</taxon>
        <taxon>Acari</taxon>
        <taxon>Acariformes</taxon>
        <taxon>Sarcoptiformes</taxon>
        <taxon>Astigmata</taxon>
        <taxon>Psoroptidia</taxon>
        <taxon>Sarcoptoidea</taxon>
        <taxon>Sarcoptidae</taxon>
        <taxon>Sarcoptinae</taxon>
        <taxon>Sarcoptes</taxon>
    </lineage>
</organism>
<comment type="catalytic activity">
    <reaction evidence="20">
        <text>L-tyrosyl-[protein] + ATP = O-phospho-L-tyrosyl-[protein] + ADP + H(+)</text>
        <dbReference type="Rhea" id="RHEA:10596"/>
        <dbReference type="Rhea" id="RHEA-COMP:10136"/>
        <dbReference type="Rhea" id="RHEA-COMP:20101"/>
        <dbReference type="ChEBI" id="CHEBI:15378"/>
        <dbReference type="ChEBI" id="CHEBI:30616"/>
        <dbReference type="ChEBI" id="CHEBI:46858"/>
        <dbReference type="ChEBI" id="CHEBI:61978"/>
        <dbReference type="ChEBI" id="CHEBI:456216"/>
        <dbReference type="EC" id="2.7.10.1"/>
    </reaction>
</comment>
<feature type="binding site" evidence="22">
    <location>
        <begin position="714"/>
        <end position="720"/>
    </location>
    <ligand>
        <name>ATP</name>
        <dbReference type="ChEBI" id="CHEBI:30616"/>
    </ligand>
</feature>
<reference evidence="32" key="3">
    <citation type="submission" date="2022-06" db="UniProtKB">
        <authorList>
            <consortium name="EnsemblMetazoa"/>
        </authorList>
    </citation>
    <scope>IDENTIFICATION</scope>
</reference>
<reference evidence="33" key="1">
    <citation type="journal article" date="2020" name="PLoS Negl. Trop. Dis.">
        <title>High-quality nuclear genome for Sarcoptes scabiei-A critical resource for a neglected parasite.</title>
        <authorList>
            <person name="Korhonen P.K."/>
            <person name="Gasser R.B."/>
            <person name="Ma G."/>
            <person name="Wang T."/>
            <person name="Stroehlein A.J."/>
            <person name="Young N.D."/>
            <person name="Ang C.S."/>
            <person name="Fernando D.D."/>
            <person name="Lu H.C."/>
            <person name="Taylor S."/>
            <person name="Reynolds S.L."/>
            <person name="Mofiz E."/>
            <person name="Najaraj S.H."/>
            <person name="Gowda H."/>
            <person name="Madugundu A."/>
            <person name="Renuse S."/>
            <person name="Holt D."/>
            <person name="Pandey A."/>
            <person name="Papenfuss A.T."/>
            <person name="Fischer K."/>
        </authorList>
    </citation>
    <scope>NUCLEOTIDE SEQUENCE [LARGE SCALE GENOMIC DNA]</scope>
</reference>
<dbReference type="PROSITE" id="PS50070">
    <property type="entry name" value="KRINGLE_2"/>
    <property type="match status" value="1"/>
</dbReference>
<evidence type="ECO:0000256" key="8">
    <source>
        <dbReference type="ARBA" id="ARBA00022692"/>
    </source>
</evidence>
<keyword evidence="10 22" id="KW-0547">Nucleotide-binding</keyword>
<accession>A0A834RD30</accession>
<dbReference type="SMART" id="SM00219">
    <property type="entry name" value="TyrKc"/>
    <property type="match status" value="1"/>
</dbReference>
<evidence type="ECO:0000313" key="32">
    <source>
        <dbReference type="EnsemblMetazoa" id="KAF7494770.1"/>
    </source>
</evidence>
<evidence type="ECO:0000256" key="25">
    <source>
        <dbReference type="PROSITE-ProRule" id="PRU10141"/>
    </source>
</evidence>
<keyword evidence="17 31" id="KW-0675">Receptor</keyword>
<dbReference type="GO" id="GO:0007169">
    <property type="term" value="P:cell surface receptor protein tyrosine kinase signaling pathway"/>
    <property type="evidence" value="ECO:0007669"/>
    <property type="project" value="TreeGrafter"/>
</dbReference>
<dbReference type="PIRSF" id="PIRSF000615">
    <property type="entry name" value="TyrPK_CSF1-R"/>
    <property type="match status" value="1"/>
</dbReference>
<dbReference type="SUPFAM" id="SSF48726">
    <property type="entry name" value="Immunoglobulin"/>
    <property type="match status" value="1"/>
</dbReference>
<dbReference type="InterPro" id="IPR017441">
    <property type="entry name" value="Protein_kinase_ATP_BS"/>
</dbReference>
<dbReference type="GO" id="GO:0004714">
    <property type="term" value="F:transmembrane receptor protein tyrosine kinase activity"/>
    <property type="evidence" value="ECO:0007669"/>
    <property type="project" value="UniProtKB-EC"/>
</dbReference>
<evidence type="ECO:0000256" key="16">
    <source>
        <dbReference type="ARBA" id="ARBA00023157"/>
    </source>
</evidence>
<keyword evidence="5" id="KW-0597">Phosphoprotein</keyword>
<feature type="domain" description="Kringle" evidence="29">
    <location>
        <begin position="422"/>
        <end position="501"/>
    </location>
</feature>
<keyword evidence="6 24" id="KW-0420">Kringle</keyword>
<dbReference type="FunFam" id="1.10.2000.10:FF:000009">
    <property type="entry name" value="Muscle, skeletal, receptor tyrosine kinase"/>
    <property type="match status" value="1"/>
</dbReference>
<keyword evidence="7" id="KW-0808">Transferase</keyword>
<feature type="transmembrane region" description="Helical" evidence="26">
    <location>
        <begin position="21"/>
        <end position="41"/>
    </location>
</feature>
<keyword evidence="9" id="KW-0732">Signal</keyword>
<evidence type="ECO:0000256" key="13">
    <source>
        <dbReference type="ARBA" id="ARBA00022989"/>
    </source>
</evidence>
<keyword evidence="12 22" id="KW-0067">ATP-binding</keyword>
<dbReference type="EnsemblMetazoa" id="SSS_18s_mrna">
    <property type="protein sequence ID" value="KAF7494770.1"/>
    <property type="gene ID" value="SSS_18"/>
</dbReference>
<dbReference type="InterPro" id="IPR007110">
    <property type="entry name" value="Ig-like_dom"/>
</dbReference>
<evidence type="ECO:0000256" key="24">
    <source>
        <dbReference type="PROSITE-ProRule" id="PRU00121"/>
    </source>
</evidence>
<dbReference type="InterPro" id="IPR011009">
    <property type="entry name" value="Kinase-like_dom_sf"/>
</dbReference>
<dbReference type="Gene3D" id="1.10.510.10">
    <property type="entry name" value="Transferase(Phosphotransferase) domain 1"/>
    <property type="match status" value="1"/>
</dbReference>
<dbReference type="SUPFAM" id="SSF56112">
    <property type="entry name" value="Protein kinase-like (PK-like)"/>
    <property type="match status" value="1"/>
</dbReference>
<dbReference type="InterPro" id="IPR038178">
    <property type="entry name" value="Kringle_sf"/>
</dbReference>
<feature type="binding site" evidence="22">
    <location>
        <position position="782"/>
    </location>
    <ligand>
        <name>ATP</name>
        <dbReference type="ChEBI" id="CHEBI:30616"/>
    </ligand>
</feature>
<dbReference type="PROSITE" id="PS50038">
    <property type="entry name" value="FZ"/>
    <property type="match status" value="1"/>
</dbReference>
<proteinExistence type="predicted"/>
<dbReference type="InterPro" id="IPR020635">
    <property type="entry name" value="Tyr_kinase_cat_dom"/>
</dbReference>
<evidence type="ECO:0000259" key="28">
    <source>
        <dbReference type="PROSITE" id="PS50038"/>
    </source>
</evidence>
<dbReference type="InterPro" id="IPR000001">
    <property type="entry name" value="Kringle"/>
</dbReference>
<dbReference type="InterPro" id="IPR001245">
    <property type="entry name" value="Ser-Thr/Tyr_kinase_cat_dom"/>
</dbReference>
<dbReference type="InterPro" id="IPR050122">
    <property type="entry name" value="RTK"/>
</dbReference>
<dbReference type="SMART" id="SM00408">
    <property type="entry name" value="IGc2"/>
    <property type="match status" value="1"/>
</dbReference>
<dbReference type="InterPro" id="IPR008266">
    <property type="entry name" value="Tyr_kinase_AS"/>
</dbReference>
<dbReference type="Pfam" id="PF07714">
    <property type="entry name" value="PK_Tyr_Ser-Thr"/>
    <property type="match status" value="1"/>
</dbReference>
<dbReference type="GO" id="GO:0043235">
    <property type="term" value="C:receptor complex"/>
    <property type="evidence" value="ECO:0007669"/>
    <property type="project" value="TreeGrafter"/>
</dbReference>
<dbReference type="PROSITE" id="PS50011">
    <property type="entry name" value="PROTEIN_KINASE_DOM"/>
    <property type="match status" value="1"/>
</dbReference>
<evidence type="ECO:0000256" key="2">
    <source>
        <dbReference type="ARBA" id="ARBA00011902"/>
    </source>
</evidence>
<keyword evidence="4" id="KW-1003">Cell membrane</keyword>
<keyword evidence="33" id="KW-1185">Reference proteome</keyword>
<feature type="domain" description="Protein kinase" evidence="27">
    <location>
        <begin position="633"/>
        <end position="914"/>
    </location>
</feature>
<feature type="binding site" evidence="23">
    <location>
        <position position="796"/>
    </location>
    <ligand>
        <name>Mg(2+)</name>
        <dbReference type="ChEBI" id="CHEBI:18420"/>
    </ligand>
</feature>
<keyword evidence="13 26" id="KW-1133">Transmembrane helix</keyword>
<dbReference type="InterPro" id="IPR013783">
    <property type="entry name" value="Ig-like_fold"/>
</dbReference>
<evidence type="ECO:0000256" key="20">
    <source>
        <dbReference type="ARBA" id="ARBA00051243"/>
    </source>
</evidence>
<dbReference type="InterPro" id="IPR018056">
    <property type="entry name" value="Kringle_CS"/>
</dbReference>
<evidence type="ECO:0000256" key="23">
    <source>
        <dbReference type="PIRSR" id="PIRSR000615-3"/>
    </source>
</evidence>
<feature type="binding site" evidence="23">
    <location>
        <position position="612"/>
    </location>
    <ligand>
        <name>Mg(2+)</name>
        <dbReference type="ChEBI" id="CHEBI:18420"/>
    </ligand>
</feature>
<dbReference type="SUPFAM" id="SSF57440">
    <property type="entry name" value="Kringle-like"/>
    <property type="match status" value="1"/>
</dbReference>
<evidence type="ECO:0000256" key="12">
    <source>
        <dbReference type="ARBA" id="ARBA00022840"/>
    </source>
</evidence>
<feature type="domain" description="Ig-like" evidence="30">
    <location>
        <begin position="51"/>
        <end position="140"/>
    </location>
</feature>
<dbReference type="AlphaFoldDB" id="A0A834RD30"/>
<evidence type="ECO:0000256" key="3">
    <source>
        <dbReference type="ARBA" id="ARBA00022473"/>
    </source>
</evidence>
<dbReference type="CDD" id="cd00108">
    <property type="entry name" value="KR"/>
    <property type="match status" value="1"/>
</dbReference>
<dbReference type="GO" id="GO:0005524">
    <property type="term" value="F:ATP binding"/>
    <property type="evidence" value="ECO:0007669"/>
    <property type="project" value="UniProtKB-UniRule"/>
</dbReference>
<keyword evidence="23" id="KW-0460">Magnesium</keyword>
<dbReference type="PROSITE" id="PS00109">
    <property type="entry name" value="PROTEIN_KINASE_TYR"/>
    <property type="match status" value="1"/>
</dbReference>
<dbReference type="InterPro" id="IPR036179">
    <property type="entry name" value="Ig-like_dom_sf"/>
</dbReference>
<dbReference type="InterPro" id="IPR020067">
    <property type="entry name" value="Frizzled_dom"/>
</dbReference>